<dbReference type="PANTHER" id="PTHR11361:SF14">
    <property type="entry name" value="DNA MISMATCH REPAIR PROTEIN MUTS, TYPE 2"/>
    <property type="match status" value="1"/>
</dbReference>
<dbReference type="Proteomes" id="UP000198619">
    <property type="component" value="Unassembled WGS sequence"/>
</dbReference>
<feature type="domain" description="DNA mismatch repair proteins mutS family" evidence="4">
    <location>
        <begin position="287"/>
        <end position="491"/>
    </location>
</feature>
<evidence type="ECO:0000256" key="2">
    <source>
        <dbReference type="ARBA" id="ARBA00022840"/>
    </source>
</evidence>
<dbReference type="Gene3D" id="3.40.50.300">
    <property type="entry name" value="P-loop containing nucleotide triphosphate hydrolases"/>
    <property type="match status" value="1"/>
</dbReference>
<sequence>MINIYFLDQYQRDQIGFTYVINQLEVITPLGDKLRKNIKPFNESSKHLLIDELNNIESIINNYVSSKQLFKNIERLFCKIKDISNSLIRCENGSPLDDVELFEIKSFALVIYELRECFNELNLELHLKDINFISLEPVINLLDPEGKKLPTFHIYDKYSDKLKEIRNKKRSIEKEIFTSSDETSITSLKEKRLSYVVLEEEEELNIRKFLSNNIKNYIDIIRENIRSVGKLDFLIAKSKLTITLNGSRPNISDSMYIKIIDGVNPEVASILKKKSKIFTPVTIEIASGTTVITGANMGGKSITLKTLVLNILLTQMGFFVFCNEATIPLLDFIYFISDDLQSVHQGLSTFGAEIMKLKQVLAHSKNKNGLITLDEFARGTNPKEGSFLVKSLCKYLNKLQSISLISTHYDNIVDSTMVHYQVIGLKQLSFDSLKKSIDLNKTHSIEIIQDHMNYRLERVSKENNVPKDALNICILLGLEEEIIEIAKNLYNQSLEEGD</sequence>
<dbReference type="AlphaFoldDB" id="A0A1I1A3J2"/>
<evidence type="ECO:0000256" key="3">
    <source>
        <dbReference type="ARBA" id="ARBA00023125"/>
    </source>
</evidence>
<dbReference type="GO" id="GO:0006298">
    <property type="term" value="P:mismatch repair"/>
    <property type="evidence" value="ECO:0007669"/>
    <property type="project" value="InterPro"/>
</dbReference>
<keyword evidence="6" id="KW-1185">Reference proteome</keyword>
<dbReference type="RefSeq" id="WP_242948438.1">
    <property type="nucleotide sequence ID" value="NZ_FOKI01000029.1"/>
</dbReference>
<organism evidence="5 6">
    <name type="scientific">Clostridium frigidicarnis</name>
    <dbReference type="NCBI Taxonomy" id="84698"/>
    <lineage>
        <taxon>Bacteria</taxon>
        <taxon>Bacillati</taxon>
        <taxon>Bacillota</taxon>
        <taxon>Clostridia</taxon>
        <taxon>Eubacteriales</taxon>
        <taxon>Clostridiaceae</taxon>
        <taxon>Clostridium</taxon>
    </lineage>
</organism>
<evidence type="ECO:0000313" key="5">
    <source>
        <dbReference type="EMBL" id="SFB32487.1"/>
    </source>
</evidence>
<dbReference type="EMBL" id="FOKI01000029">
    <property type="protein sequence ID" value="SFB32487.1"/>
    <property type="molecule type" value="Genomic_DNA"/>
</dbReference>
<protein>
    <submittedName>
        <fullName evidence="5">MutS domain V</fullName>
    </submittedName>
</protein>
<keyword evidence="1" id="KW-0547">Nucleotide-binding</keyword>
<dbReference type="SUPFAM" id="SSF52540">
    <property type="entry name" value="P-loop containing nucleoside triphosphate hydrolases"/>
    <property type="match status" value="1"/>
</dbReference>
<evidence type="ECO:0000259" key="4">
    <source>
        <dbReference type="SMART" id="SM00534"/>
    </source>
</evidence>
<dbReference type="SMART" id="SM00534">
    <property type="entry name" value="MUTSac"/>
    <property type="match status" value="1"/>
</dbReference>
<evidence type="ECO:0000256" key="1">
    <source>
        <dbReference type="ARBA" id="ARBA00022741"/>
    </source>
</evidence>
<evidence type="ECO:0000313" key="6">
    <source>
        <dbReference type="Proteomes" id="UP000198619"/>
    </source>
</evidence>
<dbReference type="GO" id="GO:0030983">
    <property type="term" value="F:mismatched DNA binding"/>
    <property type="evidence" value="ECO:0007669"/>
    <property type="project" value="InterPro"/>
</dbReference>
<dbReference type="STRING" id="84698.SAMN04488528_102937"/>
<keyword evidence="2" id="KW-0067">ATP-binding</keyword>
<dbReference type="PANTHER" id="PTHR11361">
    <property type="entry name" value="DNA MISMATCH REPAIR PROTEIN MUTS FAMILY MEMBER"/>
    <property type="match status" value="1"/>
</dbReference>
<gene>
    <name evidence="5" type="ORF">SAMN04488528_102937</name>
</gene>
<dbReference type="InterPro" id="IPR045076">
    <property type="entry name" value="MutS"/>
</dbReference>
<keyword evidence="3" id="KW-0238">DNA-binding</keyword>
<dbReference type="GO" id="GO:0005524">
    <property type="term" value="F:ATP binding"/>
    <property type="evidence" value="ECO:0007669"/>
    <property type="project" value="UniProtKB-KW"/>
</dbReference>
<dbReference type="InterPro" id="IPR036187">
    <property type="entry name" value="DNA_mismatch_repair_MutS_sf"/>
</dbReference>
<name>A0A1I1A3J2_9CLOT</name>
<accession>A0A1I1A3J2</accession>
<dbReference type="InterPro" id="IPR027417">
    <property type="entry name" value="P-loop_NTPase"/>
</dbReference>
<proteinExistence type="predicted"/>
<reference evidence="5 6" key="1">
    <citation type="submission" date="2016-10" db="EMBL/GenBank/DDBJ databases">
        <authorList>
            <person name="de Groot N.N."/>
        </authorList>
    </citation>
    <scope>NUCLEOTIDE SEQUENCE [LARGE SCALE GENOMIC DNA]</scope>
    <source>
        <strain evidence="5 6">DSM 12271</strain>
    </source>
</reference>
<dbReference type="GO" id="GO:0140664">
    <property type="term" value="F:ATP-dependent DNA damage sensor activity"/>
    <property type="evidence" value="ECO:0007669"/>
    <property type="project" value="InterPro"/>
</dbReference>
<dbReference type="Pfam" id="PF00488">
    <property type="entry name" value="MutS_V"/>
    <property type="match status" value="1"/>
</dbReference>
<dbReference type="InterPro" id="IPR000432">
    <property type="entry name" value="DNA_mismatch_repair_MutS_C"/>
</dbReference>
<dbReference type="SUPFAM" id="SSF48334">
    <property type="entry name" value="DNA repair protein MutS, domain III"/>
    <property type="match status" value="1"/>
</dbReference>